<dbReference type="AlphaFoldDB" id="A0A9P0GVV5"/>
<keyword evidence="2" id="KW-1185">Reference proteome</keyword>
<dbReference type="OrthoDB" id="6340174at2759"/>
<dbReference type="SMART" id="SM00718">
    <property type="entry name" value="DM4_12"/>
    <property type="match status" value="1"/>
</dbReference>
<evidence type="ECO:0000313" key="1">
    <source>
        <dbReference type="EMBL" id="CAH1175575.1"/>
    </source>
</evidence>
<name>A0A9P0GVV5_PHACE</name>
<proteinExistence type="predicted"/>
<reference evidence="1" key="2">
    <citation type="submission" date="2022-10" db="EMBL/GenBank/DDBJ databases">
        <authorList>
            <consortium name="ENA_rothamsted_submissions"/>
            <consortium name="culmorum"/>
            <person name="King R."/>
        </authorList>
    </citation>
    <scope>NUCLEOTIDE SEQUENCE</scope>
</reference>
<dbReference type="Pfam" id="PF07841">
    <property type="entry name" value="DM4_12"/>
    <property type="match status" value="1"/>
</dbReference>
<organism evidence="1 2">
    <name type="scientific">Phaedon cochleariae</name>
    <name type="common">Mustard beetle</name>
    <dbReference type="NCBI Taxonomy" id="80249"/>
    <lineage>
        <taxon>Eukaryota</taxon>
        <taxon>Metazoa</taxon>
        <taxon>Ecdysozoa</taxon>
        <taxon>Arthropoda</taxon>
        <taxon>Hexapoda</taxon>
        <taxon>Insecta</taxon>
        <taxon>Pterygota</taxon>
        <taxon>Neoptera</taxon>
        <taxon>Endopterygota</taxon>
        <taxon>Coleoptera</taxon>
        <taxon>Polyphaga</taxon>
        <taxon>Cucujiformia</taxon>
        <taxon>Chrysomeloidea</taxon>
        <taxon>Chrysomelidae</taxon>
        <taxon>Chrysomelinae</taxon>
        <taxon>Chrysomelini</taxon>
        <taxon>Phaedon</taxon>
    </lineage>
</organism>
<accession>A0A9P0GVV5</accession>
<gene>
    <name evidence="1" type="ORF">PHAECO_LOCUS10897</name>
</gene>
<protein>
    <submittedName>
        <fullName evidence="1">Uncharacterized protein</fullName>
    </submittedName>
</protein>
<sequence length="198" mass="22454">MMSYKKSFYYMGIIILILVKHIVAEGVVYNPYFHFPVGSEPFMGMIITIVVPVEIETPGNVLLSVIFEANYVLPRDETKFEYPPIVGDSSSATDRRFIYDVIEKKIEEFGYAGKACLLRGICEAAKYSTKYTGVLGDLAHIFLTPSSSRKENSLEEYEEAEKLGNTRNCKNYKRKCPFSILNAFSKLGNMFETNFLAT</sequence>
<reference evidence="1" key="1">
    <citation type="submission" date="2022-01" db="EMBL/GenBank/DDBJ databases">
        <authorList>
            <person name="King R."/>
        </authorList>
    </citation>
    <scope>NUCLEOTIDE SEQUENCE</scope>
</reference>
<dbReference type="PANTHER" id="PTHR21398">
    <property type="entry name" value="AGAP007094-PA"/>
    <property type="match status" value="1"/>
</dbReference>
<dbReference type="Proteomes" id="UP001153737">
    <property type="component" value="Chromosome 7"/>
</dbReference>
<dbReference type="InterPro" id="IPR006631">
    <property type="entry name" value="DM4_12"/>
</dbReference>
<dbReference type="PANTHER" id="PTHR21398:SF22">
    <property type="entry name" value="IP12060P-RELATED"/>
    <property type="match status" value="1"/>
</dbReference>
<dbReference type="EMBL" id="OU896713">
    <property type="protein sequence ID" value="CAH1175575.1"/>
    <property type="molecule type" value="Genomic_DNA"/>
</dbReference>
<evidence type="ECO:0000313" key="2">
    <source>
        <dbReference type="Proteomes" id="UP001153737"/>
    </source>
</evidence>